<feature type="compositionally biased region" description="Low complexity" evidence="1">
    <location>
        <begin position="215"/>
        <end position="234"/>
    </location>
</feature>
<feature type="region of interest" description="Disordered" evidence="1">
    <location>
        <begin position="208"/>
        <end position="234"/>
    </location>
</feature>
<feature type="compositionally biased region" description="Basic and acidic residues" evidence="1">
    <location>
        <begin position="891"/>
        <end position="904"/>
    </location>
</feature>
<dbReference type="Pfam" id="PF13926">
    <property type="entry name" value="DUF4211"/>
    <property type="match status" value="1"/>
</dbReference>
<name>A0A915BAA0_PARUN</name>
<dbReference type="WBParaSite" id="PgR032X_g082_t02">
    <property type="protein sequence ID" value="PgR032X_g082_t02"/>
    <property type="gene ID" value="PgR032X_g082"/>
</dbReference>
<feature type="domain" description="DUF4211" evidence="2">
    <location>
        <begin position="1051"/>
        <end position="1169"/>
    </location>
</feature>
<dbReference type="PANTHER" id="PTHR14689">
    <property type="entry name" value="PHORBOL-ESTER_DAG-TYPE DOMAIN-CONTAINING PROTEIN"/>
    <property type="match status" value="1"/>
</dbReference>
<feature type="compositionally biased region" description="Polar residues" evidence="1">
    <location>
        <begin position="165"/>
        <end position="179"/>
    </location>
</feature>
<evidence type="ECO:0000313" key="5">
    <source>
        <dbReference type="WBParaSite" id="PgR032X_g082_t02"/>
    </source>
</evidence>
<feature type="compositionally biased region" description="Basic residues" evidence="1">
    <location>
        <begin position="831"/>
        <end position="846"/>
    </location>
</feature>
<proteinExistence type="predicted"/>
<feature type="compositionally biased region" description="Basic and acidic residues" evidence="1">
    <location>
        <begin position="911"/>
        <end position="920"/>
    </location>
</feature>
<evidence type="ECO:0000313" key="4">
    <source>
        <dbReference type="WBParaSite" id="PgR032X_g082_t01"/>
    </source>
</evidence>
<dbReference type="GO" id="GO:0005634">
    <property type="term" value="C:nucleus"/>
    <property type="evidence" value="ECO:0007669"/>
    <property type="project" value="TreeGrafter"/>
</dbReference>
<dbReference type="Proteomes" id="UP000887569">
    <property type="component" value="Unplaced"/>
</dbReference>
<dbReference type="AlphaFoldDB" id="A0A915BAA0"/>
<dbReference type="InterPro" id="IPR025451">
    <property type="entry name" value="DUF4211"/>
</dbReference>
<evidence type="ECO:0000313" key="3">
    <source>
        <dbReference type="Proteomes" id="UP000887569"/>
    </source>
</evidence>
<feature type="region of interest" description="Disordered" evidence="1">
    <location>
        <begin position="891"/>
        <end position="921"/>
    </location>
</feature>
<accession>A0A915BAA0</accession>
<sequence>MERQNTSSHPILPPGFANSTFASTFTGITSPAGNVSNPLLMSTLHHLQGLSAAGSAALLPSTSQLALGGQFAPEFNNIATMGWPTQNASAAWFEQAKVAAMLPMYGVLSASGVKSSEVPTVDANALTPPMRSTSSQSATATVLSTASTSSAAASGIFPLNPGGFMSNTQDSSPQPTTPQRVRHTTKSVHSSPADAVLNAEARPSSIQSHCSAEMGPGSVSAVSSHGPSSVSVPSNVGSVEAVTMQQPGSVPGTSAVPSLEIGVVRPSSVQSGCSMYHAVDMQHSSSHPASVEECTSVPTPGSQPNSVQQVAYDLTTSSQQLSLRAPSLPNGHTEAVNTSSAGDLIQDFAISRDQQTPGSSHENALDAGNLEDLPWSSIDLGDIDLFGGASAADKDVMHSVLDMDASVMHRILSNDPPTSLGASTETVKAQRTPPSSIVAPVTAQIVTPKIREKIKMRREKELADADKELDRLLSLVAKKDAKAAPKPKIPPSFPLFDPLLFAKPENSDDKKISLSPVQFTPPDSPAPSTSVALATPSATSFFFATSQPSTSSMSRSNPSVRRPEPCPSVTPFVFMPAIDKKPKCNKIPIYKQKTKTFMCTAPKSEGDHKNAADDAYSFTDDEEEKALPSGATMSQSQLKEQKLEAEVAQKLAKINNAHPELKGKTLCYEAQNQQDLWRHVVPKKRHTAAVAERPSVPSTPLLPPASASDQRPDPGTSAPKAPEVLTLAESLQRRKQYRSSYGFLKTKCLDDKNTAKNECCDKPTVISIKMEPQDDFKSENGTVPQYRPLPKLLIRLPKRSVTESPSRSEKSKKKKKRKRKDRDREWEGSEKKKKKKKHKHKHHKHEHGYEAHVITVEDDQWRNAEPTNRPAEMAVFSKKRRLMMQWNEGEEHSAEAGLRQDESYRQPSRSGRGDNERRSSLTESSDWCLPAKFSQANGHLTKGTFVVCKADILKEDCPLWRVDNQNLLQKYPPTKAGDKIVYKNSSTYSGWCDQIADGYLVVQVRFIKHTRSESIVEPELPLFDMFPAVSFELGEKPTQGAELQNGASTSSTETELSLKDPIRDQMVTYIRAMLNHGLSLSFLQAVKQGNDWNYLRALNDIDRVNQEKKEKVQSRVKWVERYVDMLHFYSSCVACDAEGGGLSCQACGKRTVERVIQLFSNEGYDYDTLESEEMRYTGSGSPMPAMEYLVCSLCAKLSLTYHKLHHMRYLLLKKCEDQMEAVSFENPDISSELVVESCMRNTKWLHPIINDYADLWRKIDMNDC</sequence>
<feature type="region of interest" description="Disordered" evidence="1">
    <location>
        <begin position="160"/>
        <end position="194"/>
    </location>
</feature>
<feature type="compositionally biased region" description="Basic residues" evidence="1">
    <location>
        <begin position="810"/>
        <end position="821"/>
    </location>
</feature>
<feature type="compositionally biased region" description="Low complexity" evidence="1">
    <location>
        <begin position="694"/>
        <end position="708"/>
    </location>
</feature>
<dbReference type="PANTHER" id="PTHR14689:SF0">
    <property type="entry name" value="COILED-COIL DOMAIN-CONTAINING PROTEIN 82"/>
    <property type="match status" value="1"/>
</dbReference>
<reference evidence="4 5" key="1">
    <citation type="submission" date="2022-11" db="UniProtKB">
        <authorList>
            <consortium name="WormBaseParasite"/>
        </authorList>
    </citation>
    <scope>IDENTIFICATION</scope>
</reference>
<evidence type="ECO:0000259" key="2">
    <source>
        <dbReference type="Pfam" id="PF13926"/>
    </source>
</evidence>
<dbReference type="WBParaSite" id="PgR032X_g082_t01">
    <property type="protein sequence ID" value="PgR032X_g082_t01"/>
    <property type="gene ID" value="PgR032X_g082"/>
</dbReference>
<protein>
    <submittedName>
        <fullName evidence="4 5">DUF4211 domain-containing protein</fullName>
    </submittedName>
</protein>
<feature type="region of interest" description="Disordered" evidence="1">
    <location>
        <begin position="416"/>
        <end position="435"/>
    </location>
</feature>
<keyword evidence="3" id="KW-1185">Reference proteome</keyword>
<feature type="region of interest" description="Disordered" evidence="1">
    <location>
        <begin position="771"/>
        <end position="851"/>
    </location>
</feature>
<organism evidence="3 4">
    <name type="scientific">Parascaris univalens</name>
    <name type="common">Nematode worm</name>
    <dbReference type="NCBI Taxonomy" id="6257"/>
    <lineage>
        <taxon>Eukaryota</taxon>
        <taxon>Metazoa</taxon>
        <taxon>Ecdysozoa</taxon>
        <taxon>Nematoda</taxon>
        <taxon>Chromadorea</taxon>
        <taxon>Rhabditida</taxon>
        <taxon>Spirurina</taxon>
        <taxon>Ascaridomorpha</taxon>
        <taxon>Ascaridoidea</taxon>
        <taxon>Ascarididae</taxon>
        <taxon>Parascaris</taxon>
    </lineage>
</organism>
<evidence type="ECO:0000256" key="1">
    <source>
        <dbReference type="SAM" id="MobiDB-lite"/>
    </source>
</evidence>
<feature type="region of interest" description="Disordered" evidence="1">
    <location>
        <begin position="687"/>
        <end position="724"/>
    </location>
</feature>